<reference evidence="1" key="1">
    <citation type="submission" date="2014-05" db="EMBL/GenBank/DDBJ databases">
        <title>Key roles for freshwater Actinobacteria revealed by deep metagenomic sequencing.</title>
        <authorList>
            <person name="Ghai R."/>
            <person name="Mizuno C.M."/>
            <person name="Picazo A."/>
            <person name="Camacho A."/>
            <person name="Rodriguez-Valera F."/>
        </authorList>
    </citation>
    <scope>NUCLEOTIDE SEQUENCE</scope>
</reference>
<dbReference type="InterPro" id="IPR016155">
    <property type="entry name" value="Mopterin_synth/thiamin_S_b"/>
</dbReference>
<dbReference type="InterPro" id="IPR003749">
    <property type="entry name" value="ThiS/MoaD-like"/>
</dbReference>
<dbReference type="InterPro" id="IPR012675">
    <property type="entry name" value="Beta-grasp_dom_sf"/>
</dbReference>
<proteinExistence type="predicted"/>
<dbReference type="AlphaFoldDB" id="A0A094Q6Z8"/>
<accession>A0A094Q6Z8</accession>
<evidence type="ECO:0000313" key="1">
    <source>
        <dbReference type="EMBL" id="KGA17879.1"/>
    </source>
</evidence>
<dbReference type="SUPFAM" id="SSF54285">
    <property type="entry name" value="MoaD/ThiS"/>
    <property type="match status" value="1"/>
</dbReference>
<comment type="caution">
    <text evidence="1">The sequence shown here is derived from an EMBL/GenBank/DDBJ whole genome shotgun (WGS) entry which is preliminary data.</text>
</comment>
<dbReference type="Gene3D" id="3.10.20.30">
    <property type="match status" value="1"/>
</dbReference>
<gene>
    <name evidence="1" type="ORF">GM50_10325</name>
</gene>
<name>A0A094Q6Z8_9ZZZZ</name>
<dbReference type="Pfam" id="PF02597">
    <property type="entry name" value="ThiS"/>
    <property type="match status" value="1"/>
</dbReference>
<protein>
    <submittedName>
        <fullName evidence="1">Uncharacterized protein</fullName>
    </submittedName>
</protein>
<dbReference type="EMBL" id="JNSK01000034">
    <property type="protein sequence ID" value="KGA17879.1"/>
    <property type="molecule type" value="Genomic_DNA"/>
</dbReference>
<dbReference type="CDD" id="cd17040">
    <property type="entry name" value="Ubl_MoaD_like"/>
    <property type="match status" value="1"/>
</dbReference>
<sequence>MAIVNYFAAARAASGVTESEIVGSTLGEVISAASSAYPQLVAILPGCSYLVNGSAQSDLSTEISADDVIDVLPRFAGGA</sequence>
<organism evidence="1">
    <name type="scientific">freshwater metagenome</name>
    <dbReference type="NCBI Taxonomy" id="449393"/>
    <lineage>
        <taxon>unclassified sequences</taxon>
        <taxon>metagenomes</taxon>
        <taxon>ecological metagenomes</taxon>
    </lineage>
</organism>